<reference evidence="3 4" key="2">
    <citation type="submission" date="2024-05" db="EMBL/GenBank/DDBJ databases">
        <authorList>
            <person name="Chen Y."/>
            <person name="Shah S."/>
            <person name="Dougan E. K."/>
            <person name="Thang M."/>
            <person name="Chan C."/>
        </authorList>
    </citation>
    <scope>NUCLEOTIDE SEQUENCE [LARGE SCALE GENOMIC DNA]</scope>
</reference>
<comment type="caution">
    <text evidence="2">The sequence shown here is derived from an EMBL/GenBank/DDBJ whole genome shotgun (WGS) entry which is preliminary data.</text>
</comment>
<dbReference type="EMBL" id="CAMXCT030002133">
    <property type="protein sequence ID" value="CAL4783220.1"/>
    <property type="molecule type" value="Genomic_DNA"/>
</dbReference>
<dbReference type="EMBL" id="CAMXCT010002133">
    <property type="protein sequence ID" value="CAI3995908.1"/>
    <property type="molecule type" value="Genomic_DNA"/>
</dbReference>
<dbReference type="Proteomes" id="UP001152797">
    <property type="component" value="Unassembled WGS sequence"/>
</dbReference>
<keyword evidence="4" id="KW-1185">Reference proteome</keyword>
<dbReference type="AlphaFoldDB" id="A0A9P1CRG2"/>
<dbReference type="EMBL" id="CAMXCT020002133">
    <property type="protein sequence ID" value="CAL1149283.1"/>
    <property type="molecule type" value="Genomic_DNA"/>
</dbReference>
<gene>
    <name evidence="2" type="ORF">C1SCF055_LOCUS22431</name>
</gene>
<organism evidence="2">
    <name type="scientific">Cladocopium goreaui</name>
    <dbReference type="NCBI Taxonomy" id="2562237"/>
    <lineage>
        <taxon>Eukaryota</taxon>
        <taxon>Sar</taxon>
        <taxon>Alveolata</taxon>
        <taxon>Dinophyceae</taxon>
        <taxon>Suessiales</taxon>
        <taxon>Symbiodiniaceae</taxon>
        <taxon>Cladocopium</taxon>
    </lineage>
</organism>
<feature type="region of interest" description="Disordered" evidence="1">
    <location>
        <begin position="62"/>
        <end position="148"/>
    </location>
</feature>
<feature type="compositionally biased region" description="Low complexity" evidence="1">
    <location>
        <begin position="109"/>
        <end position="118"/>
    </location>
</feature>
<evidence type="ECO:0000313" key="4">
    <source>
        <dbReference type="Proteomes" id="UP001152797"/>
    </source>
</evidence>
<protein>
    <submittedName>
        <fullName evidence="2">Uncharacterized protein</fullName>
    </submittedName>
</protein>
<sequence length="148" mass="15309">MGAPGQAAVNQKYGQSDMHSSPCAMGAPGQFSMTSPYALTDAFVQSCGNSYDPQFPPMAASQPAVYHSEVSGPMTDQPGDKAGANAALGFTPTNFGDWGQSLPHPPSGSLPGSPYEGSATMPGAMPGAMPNQEPSTQFVADDMNHYEF</sequence>
<reference evidence="2" key="1">
    <citation type="submission" date="2022-10" db="EMBL/GenBank/DDBJ databases">
        <authorList>
            <person name="Chen Y."/>
            <person name="Dougan E. K."/>
            <person name="Chan C."/>
            <person name="Rhodes N."/>
            <person name="Thang M."/>
        </authorList>
    </citation>
    <scope>NUCLEOTIDE SEQUENCE</scope>
</reference>
<accession>A0A9P1CRG2</accession>
<proteinExistence type="predicted"/>
<evidence type="ECO:0000256" key="1">
    <source>
        <dbReference type="SAM" id="MobiDB-lite"/>
    </source>
</evidence>
<name>A0A9P1CRG2_9DINO</name>
<evidence type="ECO:0000313" key="3">
    <source>
        <dbReference type="EMBL" id="CAL4783220.1"/>
    </source>
</evidence>
<evidence type="ECO:0000313" key="2">
    <source>
        <dbReference type="EMBL" id="CAI3995908.1"/>
    </source>
</evidence>